<evidence type="ECO:0000256" key="1">
    <source>
        <dbReference type="SAM" id="MobiDB-lite"/>
    </source>
</evidence>
<accession>A0A553IBX1</accession>
<name>A0A553IBX1_9PEZI</name>
<reference evidence="3" key="1">
    <citation type="submission" date="2019-06" db="EMBL/GenBank/DDBJ databases">
        <title>Draft genome sequence of the griseofulvin-producing fungus Xylaria cubensis strain G536.</title>
        <authorList>
            <person name="Mead M.E."/>
            <person name="Raja H.A."/>
            <person name="Steenwyk J.L."/>
            <person name="Knowles S.L."/>
            <person name="Oberlies N.H."/>
            <person name="Rokas A."/>
        </authorList>
    </citation>
    <scope>NUCLEOTIDE SEQUENCE [LARGE SCALE GENOMIC DNA]</scope>
    <source>
        <strain evidence="3">G536</strain>
    </source>
</reference>
<comment type="caution">
    <text evidence="2">The sequence shown here is derived from an EMBL/GenBank/DDBJ whole genome shotgun (WGS) entry which is preliminary data.</text>
</comment>
<gene>
    <name evidence="2" type="ORF">FHL15_001437</name>
</gene>
<evidence type="ECO:0000313" key="2">
    <source>
        <dbReference type="EMBL" id="TRX97682.1"/>
    </source>
</evidence>
<keyword evidence="3" id="KW-1185">Reference proteome</keyword>
<feature type="region of interest" description="Disordered" evidence="1">
    <location>
        <begin position="1"/>
        <end position="51"/>
    </location>
</feature>
<feature type="compositionally biased region" description="Basic and acidic residues" evidence="1">
    <location>
        <begin position="94"/>
        <end position="107"/>
    </location>
</feature>
<feature type="region of interest" description="Disordered" evidence="1">
    <location>
        <begin position="75"/>
        <end position="107"/>
    </location>
</feature>
<organism evidence="2 3">
    <name type="scientific">Xylaria flabelliformis</name>
    <dbReference type="NCBI Taxonomy" id="2512241"/>
    <lineage>
        <taxon>Eukaryota</taxon>
        <taxon>Fungi</taxon>
        <taxon>Dikarya</taxon>
        <taxon>Ascomycota</taxon>
        <taxon>Pezizomycotina</taxon>
        <taxon>Sordariomycetes</taxon>
        <taxon>Xylariomycetidae</taxon>
        <taxon>Xylariales</taxon>
        <taxon>Xylariaceae</taxon>
        <taxon>Xylaria</taxon>
    </lineage>
</organism>
<dbReference type="AlphaFoldDB" id="A0A553IBX1"/>
<protein>
    <submittedName>
        <fullName evidence="2">Uncharacterized protein</fullName>
    </submittedName>
</protein>
<evidence type="ECO:0000313" key="3">
    <source>
        <dbReference type="Proteomes" id="UP000319160"/>
    </source>
</evidence>
<dbReference type="Proteomes" id="UP000319160">
    <property type="component" value="Unassembled WGS sequence"/>
</dbReference>
<feature type="compositionally biased region" description="Basic and acidic residues" evidence="1">
    <location>
        <begin position="37"/>
        <end position="47"/>
    </location>
</feature>
<sequence length="107" mass="11623">MRGSRTCGVSKGKELENGLTGTKESDQQGECTALTAKRREEERKDQQKIGNACWGPGEAILESYSAWLATLVGEQGSRSGRSLDRNRRVSAGVEKSDTGGFARDERS</sequence>
<proteinExistence type="predicted"/>
<dbReference type="EMBL" id="VFLP01000005">
    <property type="protein sequence ID" value="TRX97682.1"/>
    <property type="molecule type" value="Genomic_DNA"/>
</dbReference>